<reference evidence="11 12" key="1">
    <citation type="journal article" date="2019" name="Nat. Ecol. Evol.">
        <title>Megaphylogeny resolves global patterns of mushroom evolution.</title>
        <authorList>
            <person name="Varga T."/>
            <person name="Krizsan K."/>
            <person name="Foldi C."/>
            <person name="Dima B."/>
            <person name="Sanchez-Garcia M."/>
            <person name="Sanchez-Ramirez S."/>
            <person name="Szollosi G.J."/>
            <person name="Szarkandi J.G."/>
            <person name="Papp V."/>
            <person name="Albert L."/>
            <person name="Andreopoulos W."/>
            <person name="Angelini C."/>
            <person name="Antonin V."/>
            <person name="Barry K.W."/>
            <person name="Bougher N.L."/>
            <person name="Buchanan P."/>
            <person name="Buyck B."/>
            <person name="Bense V."/>
            <person name="Catcheside P."/>
            <person name="Chovatia M."/>
            <person name="Cooper J."/>
            <person name="Damon W."/>
            <person name="Desjardin D."/>
            <person name="Finy P."/>
            <person name="Geml J."/>
            <person name="Haridas S."/>
            <person name="Hughes K."/>
            <person name="Justo A."/>
            <person name="Karasinski D."/>
            <person name="Kautmanova I."/>
            <person name="Kiss B."/>
            <person name="Kocsube S."/>
            <person name="Kotiranta H."/>
            <person name="LaButti K.M."/>
            <person name="Lechner B.E."/>
            <person name="Liimatainen K."/>
            <person name="Lipzen A."/>
            <person name="Lukacs Z."/>
            <person name="Mihaltcheva S."/>
            <person name="Morgado L.N."/>
            <person name="Niskanen T."/>
            <person name="Noordeloos M.E."/>
            <person name="Ohm R.A."/>
            <person name="Ortiz-Santana B."/>
            <person name="Ovrebo C."/>
            <person name="Racz N."/>
            <person name="Riley R."/>
            <person name="Savchenko A."/>
            <person name="Shiryaev A."/>
            <person name="Soop K."/>
            <person name="Spirin V."/>
            <person name="Szebenyi C."/>
            <person name="Tomsovsky M."/>
            <person name="Tulloss R.E."/>
            <person name="Uehling J."/>
            <person name="Grigoriev I.V."/>
            <person name="Vagvolgyi C."/>
            <person name="Papp T."/>
            <person name="Martin F.M."/>
            <person name="Miettinen O."/>
            <person name="Hibbett D.S."/>
            <person name="Nagy L.G."/>
        </authorList>
    </citation>
    <scope>NUCLEOTIDE SEQUENCE [LARGE SCALE GENOMIC DNA]</scope>
    <source>
        <strain evidence="11 12">HHB13444</strain>
    </source>
</reference>
<dbReference type="Pfam" id="PF02076">
    <property type="entry name" value="STE3"/>
    <property type="match status" value="1"/>
</dbReference>
<feature type="transmembrane region" description="Helical" evidence="10">
    <location>
        <begin position="110"/>
        <end position="129"/>
    </location>
</feature>
<dbReference type="CDD" id="cd14966">
    <property type="entry name" value="7tmD_STE3"/>
    <property type="match status" value="1"/>
</dbReference>
<dbReference type="AlphaFoldDB" id="A0A5C3PFL1"/>
<dbReference type="FunCoup" id="A0A5C3PFL1">
    <property type="interactions" value="99"/>
</dbReference>
<evidence type="ECO:0000256" key="6">
    <source>
        <dbReference type="ARBA" id="ARBA00023040"/>
    </source>
</evidence>
<sequence>MDPTFPLFPIFAGIGCVVILIPLPWHLEAWNSGTCYFIFWTFLGCLNQLVNSIVWRNNALNVAPIWCDISTRIIIAASVGIPAASLSINRRLYLISRCRAATVTIRDKRRAIFVDSMICLVFPLIYLVMEYVVQGHRFNIFEQLGCYPAVYNVLPAYFLVNMWPVLIGLVSAVYCFLSLKNLASRRAAFREYLTSGTSLTGSRYLRLMALAMTDILLDTPLGIYEIYSNAIAGPIQPWISWEDTHFDFSHVEQFPAVIWRGEPLLNIPLELSRWLIVVCALVFFAFFGFAEEARRNYRAAWTWITGKLGFRRSQNRASAKGAKGEK</sequence>
<proteinExistence type="inferred from homology"/>
<evidence type="ECO:0000313" key="11">
    <source>
        <dbReference type="EMBL" id="TFK87807.1"/>
    </source>
</evidence>
<evidence type="ECO:0000256" key="1">
    <source>
        <dbReference type="ARBA" id="ARBA00004141"/>
    </source>
</evidence>
<dbReference type="PANTHER" id="PTHR28097:SF1">
    <property type="entry name" value="PHEROMONE A FACTOR RECEPTOR"/>
    <property type="match status" value="1"/>
</dbReference>
<dbReference type="GO" id="GO:0004934">
    <property type="term" value="F:mating-type alpha-factor pheromone receptor activity"/>
    <property type="evidence" value="ECO:0007669"/>
    <property type="project" value="InterPro"/>
</dbReference>
<evidence type="ECO:0000256" key="3">
    <source>
        <dbReference type="ARBA" id="ARBA00022507"/>
    </source>
</evidence>
<evidence type="ECO:0000256" key="2">
    <source>
        <dbReference type="ARBA" id="ARBA00011085"/>
    </source>
</evidence>
<comment type="similarity">
    <text evidence="2">Belongs to the G-protein coupled receptor 4 family.</text>
</comment>
<keyword evidence="12" id="KW-1185">Reference proteome</keyword>
<evidence type="ECO:0000256" key="9">
    <source>
        <dbReference type="ARBA" id="ARBA00023224"/>
    </source>
</evidence>
<evidence type="ECO:0000256" key="7">
    <source>
        <dbReference type="ARBA" id="ARBA00023136"/>
    </source>
</evidence>
<keyword evidence="7 10" id="KW-0472">Membrane</keyword>
<feature type="transmembrane region" description="Helical" evidence="10">
    <location>
        <begin position="162"/>
        <end position="183"/>
    </location>
</feature>
<comment type="subcellular location">
    <subcellularLocation>
        <location evidence="1">Membrane</location>
        <topology evidence="1">Multi-pass membrane protein</topology>
    </subcellularLocation>
</comment>
<dbReference type="PRINTS" id="PR00899">
    <property type="entry name" value="GPCRSTE3"/>
</dbReference>
<keyword evidence="3" id="KW-0589">Pheromone response</keyword>
<evidence type="ECO:0000256" key="4">
    <source>
        <dbReference type="ARBA" id="ARBA00022692"/>
    </source>
</evidence>
<keyword evidence="6" id="KW-0297">G-protein coupled receptor</keyword>
<evidence type="ECO:0000313" key="12">
    <source>
        <dbReference type="Proteomes" id="UP000308197"/>
    </source>
</evidence>
<name>A0A5C3PFL1_9APHY</name>
<feature type="transmembrane region" description="Helical" evidence="10">
    <location>
        <begin position="6"/>
        <end position="25"/>
    </location>
</feature>
<evidence type="ECO:0000256" key="10">
    <source>
        <dbReference type="SAM" id="Phobius"/>
    </source>
</evidence>
<feature type="transmembrane region" description="Helical" evidence="10">
    <location>
        <begin position="69"/>
        <end position="89"/>
    </location>
</feature>
<protein>
    <submittedName>
        <fullName evidence="11">Fungal pheromone STE3G-protein-coupled receptor</fullName>
    </submittedName>
</protein>
<keyword evidence="8 11" id="KW-0675">Receptor</keyword>
<keyword evidence="9" id="KW-0807">Transducer</keyword>
<feature type="transmembrane region" description="Helical" evidence="10">
    <location>
        <begin position="37"/>
        <end position="57"/>
    </location>
</feature>
<dbReference type="GO" id="GO:0000750">
    <property type="term" value="P:pheromone-dependent signal transduction involved in conjugation with cellular fusion"/>
    <property type="evidence" value="ECO:0007669"/>
    <property type="project" value="TreeGrafter"/>
</dbReference>
<keyword evidence="4 10" id="KW-0812">Transmembrane</keyword>
<dbReference type="Proteomes" id="UP000308197">
    <property type="component" value="Unassembled WGS sequence"/>
</dbReference>
<dbReference type="InterPro" id="IPR001499">
    <property type="entry name" value="GPCR_STE3"/>
</dbReference>
<accession>A0A5C3PFL1</accession>
<evidence type="ECO:0000256" key="8">
    <source>
        <dbReference type="ARBA" id="ARBA00023170"/>
    </source>
</evidence>
<organism evidence="11 12">
    <name type="scientific">Polyporus arcularius HHB13444</name>
    <dbReference type="NCBI Taxonomy" id="1314778"/>
    <lineage>
        <taxon>Eukaryota</taxon>
        <taxon>Fungi</taxon>
        <taxon>Dikarya</taxon>
        <taxon>Basidiomycota</taxon>
        <taxon>Agaricomycotina</taxon>
        <taxon>Agaricomycetes</taxon>
        <taxon>Polyporales</taxon>
        <taxon>Polyporaceae</taxon>
        <taxon>Polyporus</taxon>
    </lineage>
</organism>
<dbReference type="GO" id="GO:0005886">
    <property type="term" value="C:plasma membrane"/>
    <property type="evidence" value="ECO:0007669"/>
    <property type="project" value="TreeGrafter"/>
</dbReference>
<gene>
    <name evidence="11" type="ORF">K466DRAFT_490226</name>
</gene>
<dbReference type="PRINTS" id="PR00901">
    <property type="entry name" value="PHEROMONEBAR"/>
</dbReference>
<evidence type="ECO:0000256" key="5">
    <source>
        <dbReference type="ARBA" id="ARBA00022989"/>
    </source>
</evidence>
<feature type="transmembrane region" description="Helical" evidence="10">
    <location>
        <begin position="271"/>
        <end position="290"/>
    </location>
</feature>
<dbReference type="PANTHER" id="PTHR28097">
    <property type="entry name" value="PHEROMONE A FACTOR RECEPTOR"/>
    <property type="match status" value="1"/>
</dbReference>
<dbReference type="InParanoid" id="A0A5C3PFL1"/>
<feature type="transmembrane region" description="Helical" evidence="10">
    <location>
        <begin position="204"/>
        <end position="224"/>
    </location>
</feature>
<dbReference type="InterPro" id="IPR000481">
    <property type="entry name" value="GPCR_Pheromne_B_alpha_rcpt"/>
</dbReference>
<dbReference type="EMBL" id="ML211138">
    <property type="protein sequence ID" value="TFK87807.1"/>
    <property type="molecule type" value="Genomic_DNA"/>
</dbReference>
<keyword evidence="5 10" id="KW-1133">Transmembrane helix</keyword>